<name>A0A6J5MJB3_9CAUD</name>
<protein>
    <submittedName>
        <fullName evidence="1">Uncharacterized protein</fullName>
    </submittedName>
</protein>
<proteinExistence type="predicted"/>
<dbReference type="EMBL" id="LR796423">
    <property type="protein sequence ID" value="CAB4143699.1"/>
    <property type="molecule type" value="Genomic_DNA"/>
</dbReference>
<organism evidence="1">
    <name type="scientific">uncultured Caudovirales phage</name>
    <dbReference type="NCBI Taxonomy" id="2100421"/>
    <lineage>
        <taxon>Viruses</taxon>
        <taxon>Duplodnaviria</taxon>
        <taxon>Heunggongvirae</taxon>
        <taxon>Uroviricota</taxon>
        <taxon>Caudoviricetes</taxon>
        <taxon>Peduoviridae</taxon>
        <taxon>Maltschvirus</taxon>
        <taxon>Maltschvirus maltsch</taxon>
    </lineage>
</organism>
<sequence length="45" mass="5257">MSWLFIIVLLIIIGTVYMIMTAPEGYEDENGFHYGKPPEDDKDFF</sequence>
<accession>A0A6J5MJB3</accession>
<evidence type="ECO:0000313" key="1">
    <source>
        <dbReference type="EMBL" id="CAB4143699.1"/>
    </source>
</evidence>
<reference evidence="1" key="1">
    <citation type="submission" date="2020-04" db="EMBL/GenBank/DDBJ databases">
        <authorList>
            <person name="Chiriac C."/>
            <person name="Salcher M."/>
            <person name="Ghai R."/>
            <person name="Kavagutti S V."/>
        </authorList>
    </citation>
    <scope>NUCLEOTIDE SEQUENCE</scope>
</reference>
<gene>
    <name evidence="1" type="ORF">UFOVP447_212</name>
</gene>